<protein>
    <recommendedName>
        <fullName evidence="4">Aminotransferase-like plant mobile domain-containing protein</fullName>
    </recommendedName>
</protein>
<dbReference type="Proteomes" id="UP000027138">
    <property type="component" value="Unassembled WGS sequence"/>
</dbReference>
<dbReference type="AlphaFoldDB" id="A0A067JKU7"/>
<accession>A0A067JKU7</accession>
<evidence type="ECO:0000313" key="3">
    <source>
        <dbReference type="Proteomes" id="UP000027138"/>
    </source>
</evidence>
<keyword evidence="3" id="KW-1185">Reference proteome</keyword>
<name>A0A067JKU7_JATCU</name>
<dbReference type="EMBL" id="KK915712">
    <property type="protein sequence ID" value="KDP20625.1"/>
    <property type="molecule type" value="Genomic_DNA"/>
</dbReference>
<reference evidence="2 3" key="1">
    <citation type="journal article" date="2014" name="PLoS ONE">
        <title>Global Analysis of Gene Expression Profiles in Physic Nut (Jatropha curcas L.) Seedlings Exposed to Salt Stress.</title>
        <authorList>
            <person name="Zhang L."/>
            <person name="Zhang C."/>
            <person name="Wu P."/>
            <person name="Chen Y."/>
            <person name="Li M."/>
            <person name="Jiang H."/>
            <person name="Wu G."/>
        </authorList>
    </citation>
    <scope>NUCLEOTIDE SEQUENCE [LARGE SCALE GENOMIC DNA]</scope>
    <source>
        <strain evidence="3">cv. GZQX0401</strain>
        <tissue evidence="2">Young leaves</tissue>
    </source>
</reference>
<feature type="compositionally biased region" description="Pro residues" evidence="1">
    <location>
        <begin position="112"/>
        <end position="127"/>
    </location>
</feature>
<feature type="region of interest" description="Disordered" evidence="1">
    <location>
        <begin position="314"/>
        <end position="340"/>
    </location>
</feature>
<evidence type="ECO:0008006" key="4">
    <source>
        <dbReference type="Google" id="ProtNLM"/>
    </source>
</evidence>
<gene>
    <name evidence="2" type="ORF">JCGZ_03954</name>
</gene>
<organism evidence="2 3">
    <name type="scientific">Jatropha curcas</name>
    <name type="common">Barbados nut</name>
    <dbReference type="NCBI Taxonomy" id="180498"/>
    <lineage>
        <taxon>Eukaryota</taxon>
        <taxon>Viridiplantae</taxon>
        <taxon>Streptophyta</taxon>
        <taxon>Embryophyta</taxon>
        <taxon>Tracheophyta</taxon>
        <taxon>Spermatophyta</taxon>
        <taxon>Magnoliopsida</taxon>
        <taxon>eudicotyledons</taxon>
        <taxon>Gunneridae</taxon>
        <taxon>Pentapetalae</taxon>
        <taxon>rosids</taxon>
        <taxon>fabids</taxon>
        <taxon>Malpighiales</taxon>
        <taxon>Euphorbiaceae</taxon>
        <taxon>Crotonoideae</taxon>
        <taxon>Jatropheae</taxon>
        <taxon>Jatropha</taxon>
    </lineage>
</organism>
<sequence>MTSPSHSSDEDFLASLGMSLEETNVTADADTHASVTGIFARTWAFEYFPYTRPELLHTDLGLGLVPSAWRWYRSNLHTVRRKKSLKELRAFFDTCTLEQGSSGYFGGYPAASPRPGPSSSFPPHPDGPPALREVSLESVDRLALPSEDITEKGSITQVWLKDHLQVVATPTLLPYSPTQYRMRRILITHPSTDAWTSWLIELGPNEILWFISWYNITRFVRTVPIMDDISADSAITPGVTRAVLRAWVRDHNMVRPLPSPAGVQTSPEYRTWFIATVWSIERPRRTSLLSALEGWVQADADDEVGTGKEIMLAPRTGEIGQSLTARDDSEDVAPRRRRDT</sequence>
<evidence type="ECO:0000313" key="2">
    <source>
        <dbReference type="EMBL" id="KDP20625.1"/>
    </source>
</evidence>
<proteinExistence type="predicted"/>
<evidence type="ECO:0000256" key="1">
    <source>
        <dbReference type="SAM" id="MobiDB-lite"/>
    </source>
</evidence>
<feature type="region of interest" description="Disordered" evidence="1">
    <location>
        <begin position="108"/>
        <end position="127"/>
    </location>
</feature>